<dbReference type="Proteomes" id="UP001501243">
    <property type="component" value="Unassembled WGS sequence"/>
</dbReference>
<organism evidence="2 3">
    <name type="scientific">Hymenobacter ginsengisoli</name>
    <dbReference type="NCBI Taxonomy" id="1051626"/>
    <lineage>
        <taxon>Bacteria</taxon>
        <taxon>Pseudomonadati</taxon>
        <taxon>Bacteroidota</taxon>
        <taxon>Cytophagia</taxon>
        <taxon>Cytophagales</taxon>
        <taxon>Hymenobacteraceae</taxon>
        <taxon>Hymenobacter</taxon>
    </lineage>
</organism>
<reference evidence="3" key="1">
    <citation type="journal article" date="2019" name="Int. J. Syst. Evol. Microbiol.">
        <title>The Global Catalogue of Microorganisms (GCM) 10K type strain sequencing project: providing services to taxonomists for standard genome sequencing and annotation.</title>
        <authorList>
            <consortium name="The Broad Institute Genomics Platform"/>
            <consortium name="The Broad Institute Genome Sequencing Center for Infectious Disease"/>
            <person name="Wu L."/>
            <person name="Ma J."/>
        </authorList>
    </citation>
    <scope>NUCLEOTIDE SEQUENCE [LARGE SCALE GENOMIC DNA]</scope>
    <source>
        <strain evidence="3">JCM 17841</strain>
    </source>
</reference>
<dbReference type="InterPro" id="IPR052173">
    <property type="entry name" value="Beta-lactam_resp_regulator"/>
</dbReference>
<evidence type="ECO:0000313" key="2">
    <source>
        <dbReference type="EMBL" id="GAA4502214.1"/>
    </source>
</evidence>
<evidence type="ECO:0000256" key="1">
    <source>
        <dbReference type="SAM" id="Phobius"/>
    </source>
</evidence>
<feature type="transmembrane region" description="Helical" evidence="1">
    <location>
        <begin position="38"/>
        <end position="59"/>
    </location>
</feature>
<proteinExistence type="predicted"/>
<dbReference type="PANTHER" id="PTHR34978">
    <property type="entry name" value="POSSIBLE SENSOR-TRANSDUCER PROTEIN BLAR"/>
    <property type="match status" value="1"/>
</dbReference>
<comment type="caution">
    <text evidence="2">The sequence shown here is derived from an EMBL/GenBank/DDBJ whole genome shotgun (WGS) entry which is preliminary data.</text>
</comment>
<keyword evidence="1" id="KW-1133">Transmembrane helix</keyword>
<keyword evidence="1" id="KW-0812">Transmembrane</keyword>
<protein>
    <recommendedName>
        <fullName evidence="4">Peptidase M56 domain-containing protein</fullName>
    </recommendedName>
</protein>
<feature type="transmembrane region" description="Helical" evidence="1">
    <location>
        <begin position="89"/>
        <end position="109"/>
    </location>
</feature>
<evidence type="ECO:0008006" key="4">
    <source>
        <dbReference type="Google" id="ProtNLM"/>
    </source>
</evidence>
<dbReference type="PANTHER" id="PTHR34978:SF3">
    <property type="entry name" value="SLR0241 PROTEIN"/>
    <property type="match status" value="1"/>
</dbReference>
<dbReference type="EMBL" id="BAABGQ010000006">
    <property type="protein sequence ID" value="GAA4502214.1"/>
    <property type="molecule type" value="Genomic_DNA"/>
</dbReference>
<accession>A0ABP8QGS5</accession>
<keyword evidence="3" id="KW-1185">Reference proteome</keyword>
<evidence type="ECO:0000313" key="3">
    <source>
        <dbReference type="Proteomes" id="UP001501243"/>
    </source>
</evidence>
<dbReference type="CDD" id="cd07341">
    <property type="entry name" value="M56_BlaR1_MecR1_like"/>
    <property type="match status" value="1"/>
</dbReference>
<dbReference type="RefSeq" id="WP_208130066.1">
    <property type="nucleotide sequence ID" value="NZ_BAABGQ010000006.1"/>
</dbReference>
<feature type="transmembrane region" description="Helical" evidence="1">
    <location>
        <begin position="268"/>
        <end position="288"/>
    </location>
</feature>
<feature type="transmembrane region" description="Helical" evidence="1">
    <location>
        <begin position="6"/>
        <end position="26"/>
    </location>
</feature>
<gene>
    <name evidence="2" type="ORF">GCM10023172_25260</name>
</gene>
<sequence length="445" mass="47246">MAVAILAYLLKANVVLALFAAAYYGLLRGLTFFGLNRAYLLLALLFAAVYPALPVPALLPAPALPALPVVARLASPGPVGTAPDAGFDWALLALGVYAAGAAGLLLRLLGQLGSLALVQARSRPSWALGQPVRVLPGAGGPFSFGRTVYVSEAALADAASLPAALRHEQAHVHQLHTLDVLLVQAGTALAWLNPAAWLLRRAVLDNLEYLADRAALRAGLDRRAYQYSLLRQQPGGVPAPALAFHFSFPTLKNRIVMLNQPISTTRQLGRYLLAAPLVMAVALAYTGARAQMPAAATKQSTPTDALYYLDGQPSTQAAFKTLDPNSIGSIDVVKDHATISRIFNSTAPSVVAMTTRANANSPAVLALAEQANLSGAYTYTPAQVNAVVPKALTYITSHYPDSRLSGEVTEVKRKSTGEVKYQVQLITGRRPFYVFFSPQGDFLAQ</sequence>
<keyword evidence="1" id="KW-0472">Membrane</keyword>
<name>A0ABP8QGS5_9BACT</name>